<evidence type="ECO:0000313" key="4">
    <source>
        <dbReference type="EMBL" id="GFQ00189.1"/>
    </source>
</evidence>
<keyword evidence="2" id="KW-1133">Transmembrane helix</keyword>
<sequence length="649" mass="73178">MAQDTAPSVESPRRRSGLLRDQVQLDKRKDSDRYEIVPIQDLLSFEKGFFVVVRACQLLAQKNERMILVGIAGPSGAGKTVFTEKILNFMPSIAIINMDNYNDATRIIDGNFDDPRLTDYDTLLENIRCLKAGITAQIPIYDFKSSSRVGYRTLDVPSSRIVIIEGIYALSEKLRPLLDLRVSVTGGVHFDLVKRVLRDIQRAGQEPEEIIHQISETVYPMYKAFIEPDLQTAHIKIINKFNPFSGFQNPTYILKSTRPVNVDQIKAVLSEDYNETTDQTYDIYLLPPGEDPEACQSYLRMRNRDGKYNLMFEEWVTDSPFIISPRITFEVSVRLLGGLMALGYTIASILKRSSHVFSNDKICVKTDWLEQLNRKYVQVQGRDRLYVKYVAEELGLDGSYVPRTYIEQIQLEKLINDVMALPDDLKAKLSIDDNSVTSPIEALSRVSADRRTKFLNRGISQSYSTQRDKNLSKLTKLVVNNRRYDGRTPDSPAALANQGIATQLSEQISMLNERMDEFTSRIEDVNSKFSVRKVSASQQNLSLQTEAWNAPLTAAASLLPNSSSSSQLARESPIMEEVLFIARAQRQIMHQIDNLSSLLHEYSGERSHQGRTNQTGGLSDIGSITIPLLLSLTVGGIGILLLRSDSSQR</sequence>
<dbReference type="InterPro" id="IPR023577">
    <property type="entry name" value="CYTH_domain"/>
</dbReference>
<feature type="transmembrane region" description="Helical" evidence="2">
    <location>
        <begin position="621"/>
        <end position="642"/>
    </location>
</feature>
<keyword evidence="4" id="KW-0418">Kinase</keyword>
<name>A0A830CRG5_9LAMI</name>
<dbReference type="SUPFAM" id="SSF52540">
    <property type="entry name" value="P-loop containing nucleoside triphosphate hydrolases"/>
    <property type="match status" value="1"/>
</dbReference>
<evidence type="ECO:0000313" key="5">
    <source>
        <dbReference type="Proteomes" id="UP000653305"/>
    </source>
</evidence>
<protein>
    <submittedName>
        <fullName evidence="4">Uridine-cytidine kinase c</fullName>
    </submittedName>
</protein>
<keyword evidence="1" id="KW-0175">Coiled coil</keyword>
<evidence type="ECO:0000256" key="1">
    <source>
        <dbReference type="SAM" id="Coils"/>
    </source>
</evidence>
<comment type="caution">
    <text evidence="4">The sequence shown here is derived from an EMBL/GenBank/DDBJ whole genome shotgun (WGS) entry which is preliminary data.</text>
</comment>
<keyword evidence="5" id="KW-1185">Reference proteome</keyword>
<dbReference type="Proteomes" id="UP000653305">
    <property type="component" value="Unassembled WGS sequence"/>
</dbReference>
<feature type="domain" description="CYTH" evidence="3">
    <location>
        <begin position="249"/>
        <end position="411"/>
    </location>
</feature>
<dbReference type="PRINTS" id="PR00988">
    <property type="entry name" value="URIDINKINASE"/>
</dbReference>
<keyword evidence="2" id="KW-0472">Membrane</keyword>
<dbReference type="PROSITE" id="PS51707">
    <property type="entry name" value="CYTH"/>
    <property type="match status" value="1"/>
</dbReference>
<dbReference type="SUPFAM" id="SSF55154">
    <property type="entry name" value="CYTH-like phosphatases"/>
    <property type="match status" value="1"/>
</dbReference>
<proteinExistence type="predicted"/>
<dbReference type="Pfam" id="PF01928">
    <property type="entry name" value="CYTH"/>
    <property type="match status" value="1"/>
</dbReference>
<gene>
    <name evidence="4" type="ORF">PHJA_002162900</name>
</gene>
<dbReference type="InterPro" id="IPR033469">
    <property type="entry name" value="CYTH-like_dom_sf"/>
</dbReference>
<organism evidence="4 5">
    <name type="scientific">Phtheirospermum japonicum</name>
    <dbReference type="NCBI Taxonomy" id="374723"/>
    <lineage>
        <taxon>Eukaryota</taxon>
        <taxon>Viridiplantae</taxon>
        <taxon>Streptophyta</taxon>
        <taxon>Embryophyta</taxon>
        <taxon>Tracheophyta</taxon>
        <taxon>Spermatophyta</taxon>
        <taxon>Magnoliopsida</taxon>
        <taxon>eudicotyledons</taxon>
        <taxon>Gunneridae</taxon>
        <taxon>Pentapetalae</taxon>
        <taxon>asterids</taxon>
        <taxon>lamiids</taxon>
        <taxon>Lamiales</taxon>
        <taxon>Orobanchaceae</taxon>
        <taxon>Orobanchaceae incertae sedis</taxon>
        <taxon>Phtheirospermum</taxon>
    </lineage>
</organism>
<dbReference type="PANTHER" id="PTHR10285">
    <property type="entry name" value="URIDINE KINASE"/>
    <property type="match status" value="1"/>
</dbReference>
<dbReference type="EMBL" id="BMAC01000615">
    <property type="protein sequence ID" value="GFQ00189.1"/>
    <property type="molecule type" value="Genomic_DNA"/>
</dbReference>
<accession>A0A830CRG5</accession>
<keyword evidence="2" id="KW-0812">Transmembrane</keyword>
<keyword evidence="4" id="KW-0808">Transferase</keyword>
<evidence type="ECO:0000259" key="3">
    <source>
        <dbReference type="PROSITE" id="PS51707"/>
    </source>
</evidence>
<dbReference type="InterPro" id="IPR006083">
    <property type="entry name" value="PRK/URK"/>
</dbReference>
<dbReference type="Gene3D" id="3.40.50.300">
    <property type="entry name" value="P-loop containing nucleotide triphosphate hydrolases"/>
    <property type="match status" value="1"/>
</dbReference>
<dbReference type="AlphaFoldDB" id="A0A830CRG5"/>
<dbReference type="InterPro" id="IPR027417">
    <property type="entry name" value="P-loop_NTPase"/>
</dbReference>
<feature type="coiled-coil region" evidence="1">
    <location>
        <begin position="501"/>
        <end position="528"/>
    </location>
</feature>
<dbReference type="GO" id="GO:0016462">
    <property type="term" value="F:pyrophosphatase activity"/>
    <property type="evidence" value="ECO:0007669"/>
    <property type="project" value="UniProtKB-ARBA"/>
</dbReference>
<dbReference type="GO" id="GO:0005524">
    <property type="term" value="F:ATP binding"/>
    <property type="evidence" value="ECO:0007669"/>
    <property type="project" value="InterPro"/>
</dbReference>
<dbReference type="OrthoDB" id="10257085at2759"/>
<dbReference type="Pfam" id="PF00485">
    <property type="entry name" value="PRK"/>
    <property type="match status" value="1"/>
</dbReference>
<evidence type="ECO:0000256" key="2">
    <source>
        <dbReference type="SAM" id="Phobius"/>
    </source>
</evidence>
<dbReference type="CDD" id="cd02028">
    <property type="entry name" value="UMPK_like"/>
    <property type="match status" value="1"/>
</dbReference>
<dbReference type="GO" id="GO:0016301">
    <property type="term" value="F:kinase activity"/>
    <property type="evidence" value="ECO:0007669"/>
    <property type="project" value="UniProtKB-KW"/>
</dbReference>
<reference evidence="4" key="1">
    <citation type="submission" date="2020-07" db="EMBL/GenBank/DDBJ databases">
        <title>Ethylene signaling mediates host invasion by parasitic plants.</title>
        <authorList>
            <person name="Yoshida S."/>
        </authorList>
    </citation>
    <scope>NUCLEOTIDE SEQUENCE</scope>
    <source>
        <strain evidence="4">Okayama</strain>
    </source>
</reference>